<evidence type="ECO:0000313" key="2">
    <source>
        <dbReference type="EMBL" id="GCB65821.1"/>
    </source>
</evidence>
<organism evidence="2 3">
    <name type="scientific">Scyliorhinus torazame</name>
    <name type="common">Cloudy catshark</name>
    <name type="synonym">Catulus torazame</name>
    <dbReference type="NCBI Taxonomy" id="75743"/>
    <lineage>
        <taxon>Eukaryota</taxon>
        <taxon>Metazoa</taxon>
        <taxon>Chordata</taxon>
        <taxon>Craniata</taxon>
        <taxon>Vertebrata</taxon>
        <taxon>Chondrichthyes</taxon>
        <taxon>Elasmobranchii</taxon>
        <taxon>Galeomorphii</taxon>
        <taxon>Galeoidea</taxon>
        <taxon>Carcharhiniformes</taxon>
        <taxon>Scyliorhinidae</taxon>
        <taxon>Scyliorhinus</taxon>
    </lineage>
</organism>
<protein>
    <submittedName>
        <fullName evidence="2">Uncharacterized protein</fullName>
    </submittedName>
</protein>
<feature type="coiled-coil region" evidence="1">
    <location>
        <begin position="22"/>
        <end position="85"/>
    </location>
</feature>
<proteinExistence type="predicted"/>
<name>A0A401NY71_SCYTO</name>
<dbReference type="Proteomes" id="UP000288216">
    <property type="component" value="Unassembled WGS sequence"/>
</dbReference>
<accession>A0A401NY71</accession>
<comment type="caution">
    <text evidence="2">The sequence shown here is derived from an EMBL/GenBank/DDBJ whole genome shotgun (WGS) entry which is preliminary data.</text>
</comment>
<keyword evidence="1" id="KW-0175">Coiled coil</keyword>
<feature type="non-terminal residue" evidence="2">
    <location>
        <position position="1"/>
    </location>
</feature>
<keyword evidence="3" id="KW-1185">Reference proteome</keyword>
<sequence length="150" mass="17098">FTDIKEFIAEVESENETLRICKLDLNTEIVNLTTVIQDLEQSSRNANSAFAAEAAQKCRELVSTREELEKKLAETHTELSEKDGTTCRLRAQVQNASLWAEETKLQLEGVHAELMMMKTKYNLAMNEIWVVKHQSGQLCDQFILSYSLIS</sequence>
<dbReference type="AlphaFoldDB" id="A0A401NY71"/>
<reference evidence="2 3" key="1">
    <citation type="journal article" date="2018" name="Nat. Ecol. Evol.">
        <title>Shark genomes provide insights into elasmobranch evolution and the origin of vertebrates.</title>
        <authorList>
            <person name="Hara Y"/>
            <person name="Yamaguchi K"/>
            <person name="Onimaru K"/>
            <person name="Kadota M"/>
            <person name="Koyanagi M"/>
            <person name="Keeley SD"/>
            <person name="Tatsumi K"/>
            <person name="Tanaka K"/>
            <person name="Motone F"/>
            <person name="Kageyama Y"/>
            <person name="Nozu R"/>
            <person name="Adachi N"/>
            <person name="Nishimura O"/>
            <person name="Nakagawa R"/>
            <person name="Tanegashima C"/>
            <person name="Kiyatake I"/>
            <person name="Matsumoto R"/>
            <person name="Murakumo K"/>
            <person name="Nishida K"/>
            <person name="Terakita A"/>
            <person name="Kuratani S"/>
            <person name="Sato K"/>
            <person name="Hyodo S Kuraku.S."/>
        </authorList>
    </citation>
    <scope>NUCLEOTIDE SEQUENCE [LARGE SCALE GENOMIC DNA]</scope>
</reference>
<evidence type="ECO:0000256" key="1">
    <source>
        <dbReference type="SAM" id="Coils"/>
    </source>
</evidence>
<evidence type="ECO:0000313" key="3">
    <source>
        <dbReference type="Proteomes" id="UP000288216"/>
    </source>
</evidence>
<dbReference type="EMBL" id="BFAA01000092">
    <property type="protein sequence ID" value="GCB65821.1"/>
    <property type="molecule type" value="Genomic_DNA"/>
</dbReference>
<gene>
    <name evidence="2" type="ORF">scyTo_0000472</name>
</gene>